<dbReference type="SUPFAM" id="SSF56300">
    <property type="entry name" value="Metallo-dependent phosphatases"/>
    <property type="match status" value="1"/>
</dbReference>
<sequence>MSLDSILHRRPQTPWEQFLKSPLAFYAELFYKSCRKDSEQWISSRLTKSPSVRVVCISDRDTHNRQELQPSLPVGDILIRADERAHFTKWKPLLHTWLNRQSHPHKIFIAGNHDSCLYNPGFKDSLKDKFSDLVYLQERSVSLQVNGRELTFYGSPFTPQRGPWSFQYPRTTPSLDTGENDIWSSIPNNVDVLITHGPPRYHLDFRSGCIGLLWRVRPKLHIFGHIHAARETEILGWTKDQKAYERILSRTGGW</sequence>
<name>A0A067TIZ9_GALM3</name>
<dbReference type="InterPro" id="IPR051693">
    <property type="entry name" value="UPF0046_metallophosphoest"/>
</dbReference>
<reference evidence="3" key="1">
    <citation type="journal article" date="2014" name="Proc. Natl. Acad. Sci. U.S.A.">
        <title>Extensive sampling of basidiomycete genomes demonstrates inadequacy of the white-rot/brown-rot paradigm for wood decay fungi.</title>
        <authorList>
            <person name="Riley R."/>
            <person name="Salamov A.A."/>
            <person name="Brown D.W."/>
            <person name="Nagy L.G."/>
            <person name="Floudas D."/>
            <person name="Held B.W."/>
            <person name="Levasseur A."/>
            <person name="Lombard V."/>
            <person name="Morin E."/>
            <person name="Otillar R."/>
            <person name="Lindquist E.A."/>
            <person name="Sun H."/>
            <person name="LaButti K.M."/>
            <person name="Schmutz J."/>
            <person name="Jabbour D."/>
            <person name="Luo H."/>
            <person name="Baker S.E."/>
            <person name="Pisabarro A.G."/>
            <person name="Walton J.D."/>
            <person name="Blanchette R.A."/>
            <person name="Henrissat B."/>
            <person name="Martin F."/>
            <person name="Cullen D."/>
            <person name="Hibbett D.S."/>
            <person name="Grigoriev I.V."/>
        </authorList>
    </citation>
    <scope>NUCLEOTIDE SEQUENCE [LARGE SCALE GENOMIC DNA]</scope>
    <source>
        <strain evidence="3">CBS 339.88</strain>
    </source>
</reference>
<dbReference type="InterPro" id="IPR004843">
    <property type="entry name" value="Calcineurin-like_PHP"/>
</dbReference>
<dbReference type="AlphaFoldDB" id="A0A067TIZ9"/>
<dbReference type="HOGENOM" id="CLU_041441_3_1_1"/>
<dbReference type="CDD" id="cd07379">
    <property type="entry name" value="MPP_239FB"/>
    <property type="match status" value="1"/>
</dbReference>
<dbReference type="Proteomes" id="UP000027222">
    <property type="component" value="Unassembled WGS sequence"/>
</dbReference>
<evidence type="ECO:0000313" key="2">
    <source>
        <dbReference type="EMBL" id="KDR78923.1"/>
    </source>
</evidence>
<dbReference type="InterPro" id="IPR029052">
    <property type="entry name" value="Metallo-depent_PP-like"/>
</dbReference>
<accession>A0A067TIZ9</accession>
<dbReference type="PANTHER" id="PTHR12905:SF18">
    <property type="entry name" value="ESTER HYDROLASE, PUTATIVE (AFU_ORTHOLOGUE AFUA_4G03130)-RELATED"/>
    <property type="match status" value="1"/>
</dbReference>
<feature type="domain" description="Calcineurin-like phosphoesterase" evidence="1">
    <location>
        <begin position="69"/>
        <end position="228"/>
    </location>
</feature>
<evidence type="ECO:0000313" key="3">
    <source>
        <dbReference type="Proteomes" id="UP000027222"/>
    </source>
</evidence>
<dbReference type="GO" id="GO:0016787">
    <property type="term" value="F:hydrolase activity"/>
    <property type="evidence" value="ECO:0007669"/>
    <property type="project" value="InterPro"/>
</dbReference>
<organism evidence="2 3">
    <name type="scientific">Galerina marginata (strain CBS 339.88)</name>
    <dbReference type="NCBI Taxonomy" id="685588"/>
    <lineage>
        <taxon>Eukaryota</taxon>
        <taxon>Fungi</taxon>
        <taxon>Dikarya</taxon>
        <taxon>Basidiomycota</taxon>
        <taxon>Agaricomycotina</taxon>
        <taxon>Agaricomycetes</taxon>
        <taxon>Agaricomycetidae</taxon>
        <taxon>Agaricales</taxon>
        <taxon>Agaricineae</taxon>
        <taxon>Strophariaceae</taxon>
        <taxon>Galerina</taxon>
    </lineage>
</organism>
<keyword evidence="3" id="KW-1185">Reference proteome</keyword>
<gene>
    <name evidence="2" type="ORF">GALMADRAFT_63887</name>
</gene>
<dbReference type="Pfam" id="PF00149">
    <property type="entry name" value="Metallophos"/>
    <property type="match status" value="1"/>
</dbReference>
<dbReference type="PANTHER" id="PTHR12905">
    <property type="entry name" value="METALLOPHOSPHOESTERASE"/>
    <property type="match status" value="1"/>
</dbReference>
<protein>
    <recommendedName>
        <fullName evidence="1">Calcineurin-like phosphoesterase domain-containing protein</fullName>
    </recommendedName>
</protein>
<dbReference type="Gene3D" id="3.60.21.10">
    <property type="match status" value="1"/>
</dbReference>
<dbReference type="EMBL" id="KL142374">
    <property type="protein sequence ID" value="KDR78923.1"/>
    <property type="molecule type" value="Genomic_DNA"/>
</dbReference>
<evidence type="ECO:0000259" key="1">
    <source>
        <dbReference type="Pfam" id="PF00149"/>
    </source>
</evidence>
<proteinExistence type="predicted"/>
<dbReference type="OrthoDB" id="630188at2759"/>